<evidence type="ECO:0000256" key="2">
    <source>
        <dbReference type="SAM" id="Phobius"/>
    </source>
</evidence>
<proteinExistence type="predicted"/>
<dbReference type="EMBL" id="JAACJL010000044">
    <property type="protein sequence ID" value="KAF4615113.1"/>
    <property type="molecule type" value="Genomic_DNA"/>
</dbReference>
<dbReference type="Pfam" id="PF00583">
    <property type="entry name" value="Acetyltransf_1"/>
    <property type="match status" value="1"/>
</dbReference>
<dbReference type="Gene3D" id="3.40.630.30">
    <property type="match status" value="1"/>
</dbReference>
<keyword evidence="2" id="KW-1133">Transmembrane helix</keyword>
<feature type="signal peptide" evidence="3">
    <location>
        <begin position="1"/>
        <end position="24"/>
    </location>
</feature>
<comment type="caution">
    <text evidence="5">The sequence shown here is derived from an EMBL/GenBank/DDBJ whole genome shotgun (WGS) entry which is preliminary data.</text>
</comment>
<sequence length="295" mass="32327">MTSSKIRTTSILSTFSLLLDLTLEILYRRGQSMVAANDAIINIRPFHPNDNEAVRELFVKSFGTAEEGSLIRNVILAELSGGATFVFYFIGIMGLVLLVPWGESSAFQPALGAAMILTCLGLVFFMLHSTNVAFLNFLSHGLTGDLSDTGKYYGNGERIVAGKTSKDLSGKPSCENAFWVAEMITPGQKSKIVGGIGFDTRPDPVTGLIQCPELRRMMVSPLCRRRGVGGQLLRAALSYGKEHGLKSFSLATSSYQNSAIELYQKHGFVMQRKWELRNGIWVANLRLDLPDAEGH</sequence>
<accession>A0A8H4QQ58</accession>
<keyword evidence="2" id="KW-0812">Transmembrane</keyword>
<organism evidence="5 6">
    <name type="scientific">Agrocybe pediades</name>
    <dbReference type="NCBI Taxonomy" id="84607"/>
    <lineage>
        <taxon>Eukaryota</taxon>
        <taxon>Fungi</taxon>
        <taxon>Dikarya</taxon>
        <taxon>Basidiomycota</taxon>
        <taxon>Agaricomycotina</taxon>
        <taxon>Agaricomycetes</taxon>
        <taxon>Agaricomycetidae</taxon>
        <taxon>Agaricales</taxon>
        <taxon>Agaricineae</taxon>
        <taxon>Strophariaceae</taxon>
        <taxon>Agrocybe</taxon>
    </lineage>
</organism>
<evidence type="ECO:0000313" key="6">
    <source>
        <dbReference type="Proteomes" id="UP000521872"/>
    </source>
</evidence>
<keyword evidence="1" id="KW-0808">Transferase</keyword>
<dbReference type="CDD" id="cd04301">
    <property type="entry name" value="NAT_SF"/>
    <property type="match status" value="1"/>
</dbReference>
<dbReference type="InterPro" id="IPR050769">
    <property type="entry name" value="NAT_camello-type"/>
</dbReference>
<evidence type="ECO:0000313" key="5">
    <source>
        <dbReference type="EMBL" id="KAF4615113.1"/>
    </source>
</evidence>
<feature type="domain" description="N-acetyltransferase" evidence="4">
    <location>
        <begin position="191"/>
        <end position="292"/>
    </location>
</feature>
<dbReference type="PROSITE" id="PS51186">
    <property type="entry name" value="GNAT"/>
    <property type="match status" value="1"/>
</dbReference>
<dbReference type="SUPFAM" id="SSF55729">
    <property type="entry name" value="Acyl-CoA N-acyltransferases (Nat)"/>
    <property type="match status" value="1"/>
</dbReference>
<feature type="transmembrane region" description="Helical" evidence="2">
    <location>
        <begin position="107"/>
        <end position="127"/>
    </location>
</feature>
<gene>
    <name evidence="5" type="ORF">D9613_003456</name>
</gene>
<dbReference type="GO" id="GO:0008080">
    <property type="term" value="F:N-acetyltransferase activity"/>
    <property type="evidence" value="ECO:0007669"/>
    <property type="project" value="InterPro"/>
</dbReference>
<keyword evidence="6" id="KW-1185">Reference proteome</keyword>
<dbReference type="AlphaFoldDB" id="A0A8H4QQ58"/>
<evidence type="ECO:0000259" key="4">
    <source>
        <dbReference type="PROSITE" id="PS51186"/>
    </source>
</evidence>
<evidence type="ECO:0000256" key="1">
    <source>
        <dbReference type="ARBA" id="ARBA00022679"/>
    </source>
</evidence>
<dbReference type="InterPro" id="IPR016181">
    <property type="entry name" value="Acyl_CoA_acyltransferase"/>
</dbReference>
<dbReference type="PANTHER" id="PTHR13947:SF37">
    <property type="entry name" value="LD18367P"/>
    <property type="match status" value="1"/>
</dbReference>
<reference evidence="5 6" key="1">
    <citation type="submission" date="2019-12" db="EMBL/GenBank/DDBJ databases">
        <authorList>
            <person name="Floudas D."/>
            <person name="Bentzer J."/>
            <person name="Ahren D."/>
            <person name="Johansson T."/>
            <person name="Persson P."/>
            <person name="Tunlid A."/>
        </authorList>
    </citation>
    <scope>NUCLEOTIDE SEQUENCE [LARGE SCALE GENOMIC DNA]</scope>
    <source>
        <strain evidence="5 6">CBS 102.39</strain>
    </source>
</reference>
<feature type="transmembrane region" description="Helical" evidence="2">
    <location>
        <begin position="79"/>
        <end position="101"/>
    </location>
</feature>
<dbReference type="Proteomes" id="UP000521872">
    <property type="component" value="Unassembled WGS sequence"/>
</dbReference>
<keyword evidence="2" id="KW-0472">Membrane</keyword>
<dbReference type="PANTHER" id="PTHR13947">
    <property type="entry name" value="GNAT FAMILY N-ACETYLTRANSFERASE"/>
    <property type="match status" value="1"/>
</dbReference>
<protein>
    <recommendedName>
        <fullName evidence="4">N-acetyltransferase domain-containing protein</fullName>
    </recommendedName>
</protein>
<name>A0A8H4QQ58_9AGAR</name>
<dbReference type="InterPro" id="IPR000182">
    <property type="entry name" value="GNAT_dom"/>
</dbReference>
<evidence type="ECO:0000256" key="3">
    <source>
        <dbReference type="SAM" id="SignalP"/>
    </source>
</evidence>
<keyword evidence="3" id="KW-0732">Signal</keyword>
<feature type="chain" id="PRO_5034575824" description="N-acetyltransferase domain-containing protein" evidence="3">
    <location>
        <begin position="25"/>
        <end position="295"/>
    </location>
</feature>